<keyword evidence="7" id="KW-1133">Transmembrane helix</keyword>
<keyword evidence="3" id="KW-0813">Transport</keyword>
<evidence type="ECO:0000313" key="12">
    <source>
        <dbReference type="Proteomes" id="UP001500305"/>
    </source>
</evidence>
<feature type="region of interest" description="Disordered" evidence="10">
    <location>
        <begin position="88"/>
        <end position="138"/>
    </location>
</feature>
<dbReference type="RefSeq" id="WP_344637169.1">
    <property type="nucleotide sequence ID" value="NZ_BAAATR010000013.1"/>
</dbReference>
<evidence type="ECO:0000256" key="8">
    <source>
        <dbReference type="ARBA" id="ARBA00023010"/>
    </source>
</evidence>
<evidence type="ECO:0000256" key="2">
    <source>
        <dbReference type="ARBA" id="ARBA00006742"/>
    </source>
</evidence>
<dbReference type="PANTHER" id="PTHR33909:SF1">
    <property type="entry name" value="SEC TRANSLOCON ACCESSORY COMPLEX SUBUNIT YAJC"/>
    <property type="match status" value="1"/>
</dbReference>
<dbReference type="Pfam" id="PF02699">
    <property type="entry name" value="YajC"/>
    <property type="match status" value="1"/>
</dbReference>
<comment type="similarity">
    <text evidence="2">Belongs to the YajC family.</text>
</comment>
<dbReference type="PANTHER" id="PTHR33909">
    <property type="entry name" value="SEC TRANSLOCON ACCESSORY COMPLEX SUBUNIT YAJC"/>
    <property type="match status" value="1"/>
</dbReference>
<evidence type="ECO:0000256" key="4">
    <source>
        <dbReference type="ARBA" id="ARBA00022475"/>
    </source>
</evidence>
<proteinExistence type="inferred from homology"/>
<feature type="compositionally biased region" description="Acidic residues" evidence="10">
    <location>
        <begin position="96"/>
        <end position="108"/>
    </location>
</feature>
<dbReference type="EMBL" id="BAAATR010000013">
    <property type="protein sequence ID" value="GAA2248223.1"/>
    <property type="molecule type" value="Genomic_DNA"/>
</dbReference>
<evidence type="ECO:0000256" key="9">
    <source>
        <dbReference type="ARBA" id="ARBA00023136"/>
    </source>
</evidence>
<keyword evidence="5" id="KW-0812">Transmembrane</keyword>
<sequence length="138" mass="14798">MSTLLLPLVMIAVLFMLFRSNKKRQEQATQMRSAMEPGSGVRTIGGMYALVKSVNEETVELEIAPGVVTHFIKSAIAAVLDPQEYDAIINGRPAEDEPADEVADEEEAADAKPLSLEKDAPEDVKDKGSADGEAPAAK</sequence>
<keyword evidence="9" id="KW-0472">Membrane</keyword>
<evidence type="ECO:0000256" key="10">
    <source>
        <dbReference type="SAM" id="MobiDB-lite"/>
    </source>
</evidence>
<reference evidence="12" key="1">
    <citation type="journal article" date="2019" name="Int. J. Syst. Evol. Microbiol.">
        <title>The Global Catalogue of Microorganisms (GCM) 10K type strain sequencing project: providing services to taxonomists for standard genome sequencing and annotation.</title>
        <authorList>
            <consortium name="The Broad Institute Genomics Platform"/>
            <consortium name="The Broad Institute Genome Sequencing Center for Infectious Disease"/>
            <person name="Wu L."/>
            <person name="Ma J."/>
        </authorList>
    </citation>
    <scope>NUCLEOTIDE SEQUENCE [LARGE SCALE GENOMIC DNA]</scope>
    <source>
        <strain evidence="12">JCM 7356</strain>
    </source>
</reference>
<keyword evidence="8" id="KW-0811">Translocation</keyword>
<evidence type="ECO:0000256" key="1">
    <source>
        <dbReference type="ARBA" id="ARBA00004162"/>
    </source>
</evidence>
<protein>
    <submittedName>
        <fullName evidence="11">Preprotein translocase subunit YajC</fullName>
    </submittedName>
</protein>
<evidence type="ECO:0000256" key="5">
    <source>
        <dbReference type="ARBA" id="ARBA00022692"/>
    </source>
</evidence>
<keyword evidence="6" id="KW-0653">Protein transport</keyword>
<dbReference type="Proteomes" id="UP001500305">
    <property type="component" value="Unassembled WGS sequence"/>
</dbReference>
<organism evidence="11 12">
    <name type="scientific">Kitasatospora cystarginea</name>
    <dbReference type="NCBI Taxonomy" id="58350"/>
    <lineage>
        <taxon>Bacteria</taxon>
        <taxon>Bacillati</taxon>
        <taxon>Actinomycetota</taxon>
        <taxon>Actinomycetes</taxon>
        <taxon>Kitasatosporales</taxon>
        <taxon>Streptomycetaceae</taxon>
        <taxon>Kitasatospora</taxon>
    </lineage>
</organism>
<feature type="compositionally biased region" description="Basic and acidic residues" evidence="10">
    <location>
        <begin position="115"/>
        <end position="130"/>
    </location>
</feature>
<keyword evidence="12" id="KW-1185">Reference proteome</keyword>
<gene>
    <name evidence="11" type="primary">yajC</name>
    <name evidence="11" type="ORF">GCM10010430_33250</name>
</gene>
<name>A0ABP5R3L2_9ACTN</name>
<evidence type="ECO:0000256" key="3">
    <source>
        <dbReference type="ARBA" id="ARBA00022448"/>
    </source>
</evidence>
<comment type="caution">
    <text evidence="11">The sequence shown here is derived from an EMBL/GenBank/DDBJ whole genome shotgun (WGS) entry which is preliminary data.</text>
</comment>
<evidence type="ECO:0000313" key="11">
    <source>
        <dbReference type="EMBL" id="GAA2248223.1"/>
    </source>
</evidence>
<dbReference type="InterPro" id="IPR003849">
    <property type="entry name" value="Preprotein_translocase_YajC"/>
</dbReference>
<dbReference type="NCBIfam" id="TIGR00739">
    <property type="entry name" value="yajC"/>
    <property type="match status" value="1"/>
</dbReference>
<keyword evidence="4" id="KW-1003">Cell membrane</keyword>
<comment type="subcellular location">
    <subcellularLocation>
        <location evidence="1">Cell membrane</location>
        <topology evidence="1">Single-pass membrane protein</topology>
    </subcellularLocation>
</comment>
<dbReference type="SMART" id="SM01323">
    <property type="entry name" value="YajC"/>
    <property type="match status" value="1"/>
</dbReference>
<accession>A0ABP5R3L2</accession>
<evidence type="ECO:0000256" key="6">
    <source>
        <dbReference type="ARBA" id="ARBA00022927"/>
    </source>
</evidence>
<evidence type="ECO:0000256" key="7">
    <source>
        <dbReference type="ARBA" id="ARBA00022989"/>
    </source>
</evidence>